<sequence length="389" mass="42393">MKAWLFLAVKDLSKRKRETLMVILAITIGVVGPLFTTALNNGMQNAFVGNSVDVYIGHLQIQPNTGDEEIPRSESMLSKVMSINGIVGATPRISTGVDIESKTEKVGIALFGIKPSLEEKASTLATTVDRGEFLDDKDKKQLLIGTSLAELIKVDVGDTVHLYYLDRPPIDFKIKGVISTGTFDLDRYAIITTYDQVKELTGKKEANNIVIRLEDREDSIKMRTLIQKETSLPNVKTWQDISAGMAGMIETFGVISLLTSAISVFVAAIAISLIIYTTVKNKIREIGVIKAIGARGSTILKIYLAEGLFIGILGTVFGTVIGLLLINNMAQNPLVMEPEYGMKMLIVPWISMNSIIAADLTVLLTCIIGSIYPASVAARTNIIKAIWRG</sequence>
<dbReference type="PANTHER" id="PTHR30489">
    <property type="entry name" value="LIPOPROTEIN-RELEASING SYSTEM TRANSMEMBRANE PROTEIN LOLE"/>
    <property type="match status" value="1"/>
</dbReference>
<keyword evidence="5 6" id="KW-0472">Membrane</keyword>
<evidence type="ECO:0000256" key="3">
    <source>
        <dbReference type="ARBA" id="ARBA00022692"/>
    </source>
</evidence>
<evidence type="ECO:0000256" key="5">
    <source>
        <dbReference type="ARBA" id="ARBA00023136"/>
    </source>
</evidence>
<evidence type="ECO:0000259" key="7">
    <source>
        <dbReference type="Pfam" id="PF02687"/>
    </source>
</evidence>
<feature type="transmembrane region" description="Helical" evidence="6">
    <location>
        <begin position="20"/>
        <end position="39"/>
    </location>
</feature>
<dbReference type="InterPro" id="IPR025857">
    <property type="entry name" value="MacB_PCD"/>
</dbReference>
<organism evidence="9">
    <name type="scientific">viral metagenome</name>
    <dbReference type="NCBI Taxonomy" id="1070528"/>
    <lineage>
        <taxon>unclassified sequences</taxon>
        <taxon>metagenomes</taxon>
        <taxon>organismal metagenomes</taxon>
    </lineage>
</organism>
<feature type="domain" description="ABC3 transporter permease C-terminal" evidence="7">
    <location>
        <begin position="259"/>
        <end position="382"/>
    </location>
</feature>
<gene>
    <name evidence="9" type="ORF">MM171A01738_0003</name>
    <name evidence="10" type="ORF">MM171B01463_0002</name>
</gene>
<dbReference type="GO" id="GO:0044874">
    <property type="term" value="P:lipoprotein localization to outer membrane"/>
    <property type="evidence" value="ECO:0007669"/>
    <property type="project" value="TreeGrafter"/>
</dbReference>
<keyword evidence="4 6" id="KW-1133">Transmembrane helix</keyword>
<evidence type="ECO:0000256" key="6">
    <source>
        <dbReference type="SAM" id="Phobius"/>
    </source>
</evidence>
<dbReference type="AlphaFoldDB" id="A0A6M3LUR0"/>
<feature type="transmembrane region" description="Helical" evidence="6">
    <location>
        <begin position="346"/>
        <end position="372"/>
    </location>
</feature>
<feature type="transmembrane region" description="Helical" evidence="6">
    <location>
        <begin position="300"/>
        <end position="326"/>
    </location>
</feature>
<comment type="subcellular location">
    <subcellularLocation>
        <location evidence="1">Cell membrane</location>
        <topology evidence="1">Multi-pass membrane protein</topology>
    </subcellularLocation>
</comment>
<feature type="domain" description="MacB-like periplasmic core" evidence="8">
    <location>
        <begin position="19"/>
        <end position="224"/>
    </location>
</feature>
<keyword evidence="3 6" id="KW-0812">Transmembrane</keyword>
<protein>
    <submittedName>
        <fullName evidence="9">Putative ABC transporter</fullName>
    </submittedName>
</protein>
<proteinExistence type="predicted"/>
<reference evidence="9" key="1">
    <citation type="submission" date="2020-03" db="EMBL/GenBank/DDBJ databases">
        <title>The deep terrestrial virosphere.</title>
        <authorList>
            <person name="Holmfeldt K."/>
            <person name="Nilsson E."/>
            <person name="Simone D."/>
            <person name="Lopez-Fernandez M."/>
            <person name="Wu X."/>
            <person name="de Brujin I."/>
            <person name="Lundin D."/>
            <person name="Andersson A."/>
            <person name="Bertilsson S."/>
            <person name="Dopson M."/>
        </authorList>
    </citation>
    <scope>NUCLEOTIDE SEQUENCE</scope>
    <source>
        <strain evidence="9">MM171A01738</strain>
        <strain evidence="10">MM171B01463</strain>
    </source>
</reference>
<evidence type="ECO:0000256" key="2">
    <source>
        <dbReference type="ARBA" id="ARBA00022475"/>
    </source>
</evidence>
<dbReference type="InterPro" id="IPR003838">
    <property type="entry name" value="ABC3_permease_C"/>
</dbReference>
<evidence type="ECO:0000256" key="4">
    <source>
        <dbReference type="ARBA" id="ARBA00022989"/>
    </source>
</evidence>
<accession>A0A6M3LUR0</accession>
<dbReference type="GO" id="GO:0098797">
    <property type="term" value="C:plasma membrane protein complex"/>
    <property type="evidence" value="ECO:0007669"/>
    <property type="project" value="TreeGrafter"/>
</dbReference>
<evidence type="ECO:0000256" key="1">
    <source>
        <dbReference type="ARBA" id="ARBA00004651"/>
    </source>
</evidence>
<dbReference type="PANTHER" id="PTHR30489:SF0">
    <property type="entry name" value="LIPOPROTEIN-RELEASING SYSTEM TRANSMEMBRANE PROTEIN LOLE"/>
    <property type="match status" value="1"/>
</dbReference>
<dbReference type="EMBL" id="MT143586">
    <property type="protein sequence ID" value="QJA98503.1"/>
    <property type="molecule type" value="Genomic_DNA"/>
</dbReference>
<name>A0A6M3LUR0_9ZZZZ</name>
<evidence type="ECO:0000313" key="9">
    <source>
        <dbReference type="EMBL" id="QJA98503.1"/>
    </source>
</evidence>
<evidence type="ECO:0000259" key="8">
    <source>
        <dbReference type="Pfam" id="PF12704"/>
    </source>
</evidence>
<dbReference type="EMBL" id="MT143758">
    <property type="protein sequence ID" value="QJB02096.1"/>
    <property type="molecule type" value="Genomic_DNA"/>
</dbReference>
<evidence type="ECO:0000313" key="10">
    <source>
        <dbReference type="EMBL" id="QJB02096.1"/>
    </source>
</evidence>
<dbReference type="Pfam" id="PF02687">
    <property type="entry name" value="FtsX"/>
    <property type="match status" value="1"/>
</dbReference>
<feature type="transmembrane region" description="Helical" evidence="6">
    <location>
        <begin position="252"/>
        <end position="279"/>
    </location>
</feature>
<dbReference type="Pfam" id="PF12704">
    <property type="entry name" value="MacB_PCD"/>
    <property type="match status" value="1"/>
</dbReference>
<keyword evidence="2" id="KW-1003">Cell membrane</keyword>
<dbReference type="InterPro" id="IPR051447">
    <property type="entry name" value="Lipoprotein-release_system"/>
</dbReference>